<evidence type="ECO:0000313" key="3">
    <source>
        <dbReference type="Proteomes" id="UP000006671"/>
    </source>
</evidence>
<evidence type="ECO:0000256" key="1">
    <source>
        <dbReference type="SAM" id="MobiDB-lite"/>
    </source>
</evidence>
<proteinExistence type="predicted"/>
<organism evidence="3">
    <name type="scientific">Naegleria gruberi</name>
    <name type="common">Amoeba</name>
    <dbReference type="NCBI Taxonomy" id="5762"/>
    <lineage>
        <taxon>Eukaryota</taxon>
        <taxon>Discoba</taxon>
        <taxon>Heterolobosea</taxon>
        <taxon>Tetramitia</taxon>
        <taxon>Eutetramitia</taxon>
        <taxon>Vahlkampfiidae</taxon>
        <taxon>Naegleria</taxon>
    </lineage>
</organism>
<dbReference type="RefSeq" id="XP_002668050.1">
    <property type="nucleotide sequence ID" value="XM_002668004.1"/>
</dbReference>
<dbReference type="KEGG" id="ngr:NAEGRDRAFT_77040"/>
<reference evidence="2 3" key="1">
    <citation type="journal article" date="2010" name="Cell">
        <title>The genome of Naegleria gruberi illuminates early eukaryotic versatility.</title>
        <authorList>
            <person name="Fritz-Laylin L.K."/>
            <person name="Prochnik S.E."/>
            <person name="Ginger M.L."/>
            <person name="Dacks J.B."/>
            <person name="Carpenter M.L."/>
            <person name="Field M.C."/>
            <person name="Kuo A."/>
            <person name="Paredez A."/>
            <person name="Chapman J."/>
            <person name="Pham J."/>
            <person name="Shu S."/>
            <person name="Neupane R."/>
            <person name="Cipriano M."/>
            <person name="Mancuso J."/>
            <person name="Tu H."/>
            <person name="Salamov A."/>
            <person name="Lindquist E."/>
            <person name="Shapiro H."/>
            <person name="Lucas S."/>
            <person name="Grigoriev I.V."/>
            <person name="Cande W.Z."/>
            <person name="Fulton C."/>
            <person name="Rokhsar D.S."/>
            <person name="Dawson S.C."/>
        </authorList>
    </citation>
    <scope>NUCLEOTIDE SEQUENCE [LARGE SCALE GENOMIC DNA]</scope>
    <source>
        <strain evidence="2 3">NEG-M</strain>
    </source>
</reference>
<feature type="compositionally biased region" description="Polar residues" evidence="1">
    <location>
        <begin position="49"/>
        <end position="67"/>
    </location>
</feature>
<dbReference type="AlphaFoldDB" id="D2W6J6"/>
<feature type="non-terminal residue" evidence="2">
    <location>
        <position position="181"/>
    </location>
</feature>
<name>D2W6J6_NAEGR</name>
<dbReference type="VEuPathDB" id="AmoebaDB:NAEGRDRAFT_77040"/>
<feature type="compositionally biased region" description="Polar residues" evidence="1">
    <location>
        <begin position="30"/>
        <end position="41"/>
    </location>
</feature>
<keyword evidence="3" id="KW-1185">Reference proteome</keyword>
<dbReference type="Proteomes" id="UP000006671">
    <property type="component" value="Unassembled WGS sequence"/>
</dbReference>
<sequence length="181" mass="19756">MSQTTITSPRLDTILQRSVSFGGRVERSEQLSSSLSNINPHQQDEDSKQNAAQSLPSSTEEHASNTSLSSLPIIDITITTPKSDETQMVNTITTIINQEENKKLQPFSSLPPSSGMNFSKSKLAGGASLQLLDETQEDELQCGGSVMMHTSGNNLSDEVKSDDDLLMEIELKDINVDKKKD</sequence>
<feature type="region of interest" description="Disordered" evidence="1">
    <location>
        <begin position="25"/>
        <end position="67"/>
    </location>
</feature>
<gene>
    <name evidence="2" type="ORF">NAEGRDRAFT_77040</name>
</gene>
<protein>
    <submittedName>
        <fullName evidence="2">Predicted protein</fullName>
    </submittedName>
</protein>
<accession>D2W6J6</accession>
<dbReference type="GeneID" id="8860190"/>
<dbReference type="InParanoid" id="D2W6J6"/>
<evidence type="ECO:0000313" key="2">
    <source>
        <dbReference type="EMBL" id="EFC35306.1"/>
    </source>
</evidence>
<dbReference type="EMBL" id="GG739385">
    <property type="protein sequence ID" value="EFC35306.1"/>
    <property type="molecule type" value="Genomic_DNA"/>
</dbReference>